<keyword evidence="1" id="KW-0597">Phosphoprotein</keyword>
<dbReference type="RefSeq" id="WP_317019663.1">
    <property type="nucleotide sequence ID" value="NZ_CP136512.1"/>
</dbReference>
<gene>
    <name evidence="3" type="ORF">RW095_14715</name>
</gene>
<evidence type="ECO:0000259" key="2">
    <source>
        <dbReference type="PROSITE" id="PS50110"/>
    </source>
</evidence>
<feature type="modified residue" description="4-aspartylphosphate" evidence="1">
    <location>
        <position position="46"/>
    </location>
</feature>
<evidence type="ECO:0000256" key="1">
    <source>
        <dbReference type="PROSITE-ProRule" id="PRU00169"/>
    </source>
</evidence>
<dbReference type="InterPro" id="IPR011006">
    <property type="entry name" value="CheY-like_superfamily"/>
</dbReference>
<name>A0ABZ0EIM5_9BURK</name>
<reference evidence="3 4" key="1">
    <citation type="submission" date="2023-10" db="EMBL/GenBank/DDBJ databases">
        <title>Surface-active antibiotics is a multifunctional adaptation for post-fire microbes.</title>
        <authorList>
            <person name="Liu M.D."/>
            <person name="Du Y."/>
            <person name="Koupaei S.K."/>
            <person name="Kim N.R."/>
            <person name="Zhang W."/>
            <person name="Traxler M.F."/>
        </authorList>
    </citation>
    <scope>NUCLEOTIDE SEQUENCE [LARGE SCALE GENOMIC DNA]</scope>
    <source>
        <strain evidence="3 4">F3</strain>
    </source>
</reference>
<dbReference type="PROSITE" id="PS50110">
    <property type="entry name" value="RESPONSE_REGULATORY"/>
    <property type="match status" value="1"/>
</dbReference>
<feature type="domain" description="Response regulatory" evidence="2">
    <location>
        <begin position="1"/>
        <end position="100"/>
    </location>
</feature>
<dbReference type="Proteomes" id="UP001302652">
    <property type="component" value="Chromosome 2"/>
</dbReference>
<dbReference type="InterPro" id="IPR001789">
    <property type="entry name" value="Sig_transdc_resp-reg_receiver"/>
</dbReference>
<dbReference type="Gene3D" id="3.40.50.2300">
    <property type="match status" value="1"/>
</dbReference>
<evidence type="ECO:0000313" key="3">
    <source>
        <dbReference type="EMBL" id="WOD17080.1"/>
    </source>
</evidence>
<keyword evidence="4" id="KW-1185">Reference proteome</keyword>
<protein>
    <submittedName>
        <fullName evidence="3">Response regulator</fullName>
    </submittedName>
</protein>
<dbReference type="EMBL" id="CP136512">
    <property type="protein sequence ID" value="WOD17080.1"/>
    <property type="molecule type" value="Genomic_DNA"/>
</dbReference>
<dbReference type="SUPFAM" id="SSF52172">
    <property type="entry name" value="CheY-like"/>
    <property type="match status" value="1"/>
</dbReference>
<evidence type="ECO:0000313" key="4">
    <source>
        <dbReference type="Proteomes" id="UP001302652"/>
    </source>
</evidence>
<dbReference type="Pfam" id="PF00072">
    <property type="entry name" value="Response_reg"/>
    <property type="match status" value="1"/>
</dbReference>
<organism evidence="3 4">
    <name type="scientific">Paraburkholderia kirstenboschensis</name>
    <dbReference type="NCBI Taxonomy" id="1245436"/>
    <lineage>
        <taxon>Bacteria</taxon>
        <taxon>Pseudomonadati</taxon>
        <taxon>Pseudomonadota</taxon>
        <taxon>Betaproteobacteria</taxon>
        <taxon>Burkholderiales</taxon>
        <taxon>Burkholderiaceae</taxon>
        <taxon>Paraburkholderia</taxon>
    </lineage>
</organism>
<sequence length="100" mass="11141">MDEDPNVLRPLRWLLAREGFRMLTAPDGQAALAAAAVEIPGLIVTDWMMPRIDGIELHIATGQANVKAHNWKLRDLIAAERRQRGMPISTPEMKDGPRSC</sequence>
<accession>A0ABZ0EIM5</accession>
<proteinExistence type="predicted"/>